<dbReference type="Gene3D" id="3.40.50.1000">
    <property type="entry name" value="HAD superfamily/HAD-like"/>
    <property type="match status" value="1"/>
</dbReference>
<dbReference type="Proteomes" id="UP000014216">
    <property type="component" value="Unassembled WGS sequence"/>
</dbReference>
<keyword evidence="1" id="KW-0378">Hydrolase</keyword>
<protein>
    <submittedName>
        <fullName evidence="1">Haloacid dehalogenase domain-containing protein hydrolase</fullName>
    </submittedName>
</protein>
<comment type="caution">
    <text evidence="1">The sequence shown here is derived from an EMBL/GenBank/DDBJ whole genome shotgun (WGS) entry which is preliminary data.</text>
</comment>
<dbReference type="RefSeq" id="WP_006964088.1">
    <property type="nucleotide sequence ID" value="NZ_APJX01000001.1"/>
</dbReference>
<name>S0G200_9BACT</name>
<dbReference type="GO" id="GO:0016787">
    <property type="term" value="F:hydrolase activity"/>
    <property type="evidence" value="ECO:0007669"/>
    <property type="project" value="UniProtKB-KW"/>
</dbReference>
<sequence>MIHINIPGAGEKQIHHLVFDYNGTIAIDGVLIPGVREALQSLAGRVACHVITADTFGFVTQQVSDIDCDVVIISPGDQARQKQQFIAALGADQTLCAGNGVNDVLMLKQAAIGIAVLQEEGLAAGALAAADLVVKDILDVFALLDTRERIMATLRN</sequence>
<dbReference type="InterPro" id="IPR036412">
    <property type="entry name" value="HAD-like_sf"/>
</dbReference>
<evidence type="ECO:0000313" key="1">
    <source>
        <dbReference type="EMBL" id="EMS81373.1"/>
    </source>
</evidence>
<accession>S0G200</accession>
<dbReference type="EMBL" id="APJX01000001">
    <property type="protein sequence ID" value="EMS81373.1"/>
    <property type="molecule type" value="Genomic_DNA"/>
</dbReference>
<evidence type="ECO:0000313" key="2">
    <source>
        <dbReference type="Proteomes" id="UP000014216"/>
    </source>
</evidence>
<dbReference type="InterPro" id="IPR023214">
    <property type="entry name" value="HAD_sf"/>
</dbReference>
<gene>
    <name evidence="1" type="ORF">Dpo_1c05140</name>
</gene>
<dbReference type="AlphaFoldDB" id="S0G200"/>
<organism evidence="1 2">
    <name type="scientific">Desulfotignum phosphitoxidans DSM 13687</name>
    <dbReference type="NCBI Taxonomy" id="1286635"/>
    <lineage>
        <taxon>Bacteria</taxon>
        <taxon>Pseudomonadati</taxon>
        <taxon>Thermodesulfobacteriota</taxon>
        <taxon>Desulfobacteria</taxon>
        <taxon>Desulfobacterales</taxon>
        <taxon>Desulfobacteraceae</taxon>
        <taxon>Desulfotignum</taxon>
    </lineage>
</organism>
<dbReference type="OrthoDB" id="159409at2"/>
<reference evidence="1 2" key="1">
    <citation type="journal article" date="2013" name="Genome Announc.">
        <title>Draft Genome Sequence of Desulfotignum phosphitoxidans DSM 13687 Strain FiPS-3.</title>
        <authorList>
            <person name="Poehlein A."/>
            <person name="Daniel R."/>
            <person name="Simeonova D.D."/>
        </authorList>
    </citation>
    <scope>NUCLEOTIDE SEQUENCE [LARGE SCALE GENOMIC DNA]</scope>
    <source>
        <strain evidence="1 2">DSM 13687</strain>
    </source>
</reference>
<proteinExistence type="predicted"/>
<dbReference type="SUPFAM" id="SSF56784">
    <property type="entry name" value="HAD-like"/>
    <property type="match status" value="1"/>
</dbReference>
<keyword evidence="2" id="KW-1185">Reference proteome</keyword>